<keyword evidence="2" id="KW-0560">Oxidoreductase</keyword>
<name>A0A8H4LHM9_9HYPO</name>
<proteinExistence type="inferred from homology"/>
<evidence type="ECO:0000256" key="4">
    <source>
        <dbReference type="SAM" id="Phobius"/>
    </source>
</evidence>
<dbReference type="OrthoDB" id="40579at2759"/>
<dbReference type="InterPro" id="IPR036188">
    <property type="entry name" value="FAD/NAD-bd_sf"/>
</dbReference>
<dbReference type="Gene3D" id="3.30.9.30">
    <property type="match status" value="1"/>
</dbReference>
<dbReference type="Pfam" id="PF01266">
    <property type="entry name" value="DAO"/>
    <property type="match status" value="1"/>
</dbReference>
<dbReference type="InterPro" id="IPR050493">
    <property type="entry name" value="FAD-dep_Monooxygenase_BioMet"/>
</dbReference>
<feature type="domain" description="FAD dependent oxidoreductase" evidence="5">
    <location>
        <begin position="13"/>
        <end position="45"/>
    </location>
</feature>
<organism evidence="6 7">
    <name type="scientific">Fusarium albosuccineum</name>
    <dbReference type="NCBI Taxonomy" id="1237068"/>
    <lineage>
        <taxon>Eukaryota</taxon>
        <taxon>Fungi</taxon>
        <taxon>Dikarya</taxon>
        <taxon>Ascomycota</taxon>
        <taxon>Pezizomycotina</taxon>
        <taxon>Sordariomycetes</taxon>
        <taxon>Hypocreomycetidae</taxon>
        <taxon>Hypocreales</taxon>
        <taxon>Nectriaceae</taxon>
        <taxon>Fusarium</taxon>
        <taxon>Fusarium decemcellulare species complex</taxon>
    </lineage>
</organism>
<evidence type="ECO:0000256" key="1">
    <source>
        <dbReference type="ARBA" id="ARBA00007992"/>
    </source>
</evidence>
<dbReference type="Proteomes" id="UP000554235">
    <property type="component" value="Unassembled WGS sequence"/>
</dbReference>
<comment type="similarity">
    <text evidence="1">Belongs to the paxM FAD-dependent monooxygenase family.</text>
</comment>
<reference evidence="6 7" key="1">
    <citation type="submission" date="2020-01" db="EMBL/GenBank/DDBJ databases">
        <title>Identification and distribution of gene clusters putatively required for synthesis of sphingolipid metabolism inhibitors in phylogenetically diverse species of the filamentous fungus Fusarium.</title>
        <authorList>
            <person name="Kim H.-S."/>
            <person name="Busman M."/>
            <person name="Brown D.W."/>
            <person name="Divon H."/>
            <person name="Uhlig S."/>
            <person name="Proctor R.H."/>
        </authorList>
    </citation>
    <scope>NUCLEOTIDE SEQUENCE [LARGE SCALE GENOMIC DNA]</scope>
    <source>
        <strain evidence="6 7">NRRL 20459</strain>
    </source>
</reference>
<dbReference type="SUPFAM" id="SSF54373">
    <property type="entry name" value="FAD-linked reductases, C-terminal domain"/>
    <property type="match status" value="1"/>
</dbReference>
<accession>A0A8H4LHM9</accession>
<evidence type="ECO:0000256" key="2">
    <source>
        <dbReference type="ARBA" id="ARBA00023002"/>
    </source>
</evidence>
<gene>
    <name evidence="6" type="ORF">FALBO_4983</name>
</gene>
<feature type="transmembrane region" description="Helical" evidence="4">
    <location>
        <begin position="12"/>
        <end position="30"/>
    </location>
</feature>
<dbReference type="GO" id="GO:0004497">
    <property type="term" value="F:monooxygenase activity"/>
    <property type="evidence" value="ECO:0007669"/>
    <property type="project" value="UniProtKB-KW"/>
</dbReference>
<keyword evidence="7" id="KW-1185">Reference proteome</keyword>
<evidence type="ECO:0000313" key="6">
    <source>
        <dbReference type="EMBL" id="KAF4468139.1"/>
    </source>
</evidence>
<dbReference type="PANTHER" id="PTHR13789:SF314">
    <property type="entry name" value="FAD-BINDING DOMAIN-CONTAINING PROTEIN"/>
    <property type="match status" value="1"/>
</dbReference>
<evidence type="ECO:0000313" key="7">
    <source>
        <dbReference type="Proteomes" id="UP000554235"/>
    </source>
</evidence>
<keyword evidence="4" id="KW-0812">Transmembrane</keyword>
<dbReference type="PANTHER" id="PTHR13789">
    <property type="entry name" value="MONOOXYGENASE"/>
    <property type="match status" value="1"/>
</dbReference>
<dbReference type="AlphaFoldDB" id="A0A8H4LHM9"/>
<dbReference type="InterPro" id="IPR006076">
    <property type="entry name" value="FAD-dep_OxRdtase"/>
</dbReference>
<keyword evidence="4" id="KW-1133">Transmembrane helix</keyword>
<evidence type="ECO:0000259" key="5">
    <source>
        <dbReference type="Pfam" id="PF01266"/>
    </source>
</evidence>
<dbReference type="SUPFAM" id="SSF51905">
    <property type="entry name" value="FAD/NAD(P)-binding domain"/>
    <property type="match status" value="1"/>
</dbReference>
<keyword evidence="4" id="KW-0472">Membrane</keyword>
<dbReference type="EMBL" id="JAADYS010000650">
    <property type="protein sequence ID" value="KAF4468139.1"/>
    <property type="molecule type" value="Genomic_DNA"/>
</dbReference>
<dbReference type="Gene3D" id="3.50.50.60">
    <property type="entry name" value="FAD/NAD(P)-binding domain"/>
    <property type="match status" value="1"/>
</dbReference>
<comment type="caution">
    <text evidence="6">The sequence shown here is derived from an EMBL/GenBank/DDBJ whole genome shotgun (WGS) entry which is preliminary data.</text>
</comment>
<keyword evidence="3" id="KW-0503">Monooxygenase</keyword>
<sequence>MSDQDTSPRPRLRIAIIGAGIAGLAAALTLRKRHDVTIYERNLPSTPEAAGGLGLGPNGTKMCKELGLAKEDIGGVSLKGFKTWNKEGKLIKEVEVEFEGAYGRADGIHSKTRGSVIDPGHPPPVPSGLSAYRFTMPYDVVQRVLADVPNPLHYDGGVYANMIVADDGTGRSMMMYPCRDLKVVYFAAGVPDSALEEETAYSWRLDGDPRGMMKYFHDFPPWVRSIMK</sequence>
<evidence type="ECO:0000256" key="3">
    <source>
        <dbReference type="ARBA" id="ARBA00023033"/>
    </source>
</evidence>
<protein>
    <submittedName>
        <fullName evidence="6">FAD binding domain</fullName>
    </submittedName>
</protein>